<evidence type="ECO:0000256" key="11">
    <source>
        <dbReference type="HAMAP-Rule" id="MF_00354"/>
    </source>
</evidence>
<keyword evidence="6 11" id="KW-0460">Magnesium</keyword>
<keyword evidence="15" id="KW-1185">Reference proteome</keyword>
<dbReference type="AlphaFoldDB" id="A0A3M7TXH0"/>
<dbReference type="Gene3D" id="3.20.20.70">
    <property type="entry name" value="Aldolase class I"/>
    <property type="match status" value="1"/>
</dbReference>
<dbReference type="GO" id="GO:0008299">
    <property type="term" value="P:isoprenoid biosynthetic process"/>
    <property type="evidence" value="ECO:0007669"/>
    <property type="project" value="UniProtKB-UniRule"/>
</dbReference>
<feature type="region of interest" description="Disordered" evidence="12">
    <location>
        <begin position="1"/>
        <end position="20"/>
    </location>
</feature>
<reference evidence="14 15" key="1">
    <citation type="submission" date="2018-10" db="EMBL/GenBank/DDBJ databases">
        <title>Bacillus Keqinensis sp. nov., a moderately halophilic bacterium isolated from a saline-alkaline lake.</title>
        <authorList>
            <person name="Wang H."/>
        </authorList>
    </citation>
    <scope>NUCLEOTIDE SEQUENCE [LARGE SCALE GENOMIC DNA]</scope>
    <source>
        <strain evidence="14 15">KQ-3</strain>
    </source>
</reference>
<protein>
    <recommendedName>
        <fullName evidence="11">Isopentenyl-diphosphate delta-isomerase</fullName>
        <shortName evidence="11">IPP isomerase</shortName>
        <ecNumber evidence="11">5.3.3.2</ecNumber>
    </recommendedName>
    <alternativeName>
        <fullName evidence="11">Isopentenyl diphosphate:dimethylallyl diphosphate isomerase</fullName>
    </alternativeName>
    <alternativeName>
        <fullName evidence="11">Isopentenyl pyrophosphate isomerase</fullName>
    </alternativeName>
    <alternativeName>
        <fullName evidence="11">Type 2 isopentenyl diphosphate isomerase</fullName>
        <shortName evidence="11">IDI-2</shortName>
    </alternativeName>
</protein>
<accession>A0A3M7TXH0</accession>
<dbReference type="GO" id="GO:0000287">
    <property type="term" value="F:magnesium ion binding"/>
    <property type="evidence" value="ECO:0007669"/>
    <property type="project" value="UniProtKB-UniRule"/>
</dbReference>
<sequence>MSRAKRKADHLRGALQSGQAGESGFDDITFVHQSLPDVNTSSIQLETEIGELTISSPIFINAMTGGGGKATEVINSSLAEAARELNIPIAVGSQMSALKDPEERRTYETVRKNNPDGIVIGNVGSEASVDQAQSCVDMLEADALQIHLNVIQELVMPEGDRNFEGALSRIETICKEVSVPVIVKEVGFGTSMESARKLSDAGVSVIDAGGFGGTNFSMIENQRRKKDMSFFNEWGIKTAASIAEVKYACPEIPVLSSGGIRTAMDIAKSLALGASACGMAGRILKWVKDGGTQEVLDQVILLQEELRWIMTALGINNVHSFQKVPFVISGETHHWLKERGIDTKHFSIR</sequence>
<dbReference type="PANTHER" id="PTHR43665">
    <property type="entry name" value="ISOPENTENYL-DIPHOSPHATE DELTA-ISOMERASE"/>
    <property type="match status" value="1"/>
</dbReference>
<comment type="similarity">
    <text evidence="11">Belongs to the IPP isomerase type 2 family.</text>
</comment>
<dbReference type="GO" id="GO:0016491">
    <property type="term" value="F:oxidoreductase activity"/>
    <property type="evidence" value="ECO:0007669"/>
    <property type="project" value="InterPro"/>
</dbReference>
<evidence type="ECO:0000259" key="13">
    <source>
        <dbReference type="Pfam" id="PF01070"/>
    </source>
</evidence>
<dbReference type="Pfam" id="PF01070">
    <property type="entry name" value="FMN_dh"/>
    <property type="match status" value="1"/>
</dbReference>
<feature type="binding site" evidence="11">
    <location>
        <begin position="6"/>
        <end position="7"/>
    </location>
    <ligand>
        <name>substrate</name>
    </ligand>
</feature>
<dbReference type="RefSeq" id="WP_122896647.1">
    <property type="nucleotide sequence ID" value="NZ_RHIB01000001.1"/>
</dbReference>
<dbReference type="CDD" id="cd02811">
    <property type="entry name" value="IDI-2_FMN"/>
    <property type="match status" value="1"/>
</dbReference>
<feature type="binding site" evidence="11">
    <location>
        <begin position="259"/>
        <end position="261"/>
    </location>
    <ligand>
        <name>FMN</name>
        <dbReference type="ChEBI" id="CHEBI:58210"/>
    </ligand>
</feature>
<evidence type="ECO:0000256" key="10">
    <source>
        <dbReference type="ARBA" id="ARBA00025810"/>
    </source>
</evidence>
<feature type="binding site" evidence="11">
    <location>
        <position position="122"/>
    </location>
    <ligand>
        <name>FMN</name>
        <dbReference type="ChEBI" id="CHEBI:58210"/>
    </ligand>
</feature>
<feature type="binding site" evidence="11">
    <location>
        <position position="93"/>
    </location>
    <ligand>
        <name>FMN</name>
        <dbReference type="ChEBI" id="CHEBI:58210"/>
    </ligand>
</feature>
<keyword evidence="5 11" id="KW-0479">Metal-binding</keyword>
<dbReference type="EMBL" id="RHIB01000001">
    <property type="protein sequence ID" value="RNA69125.1"/>
    <property type="molecule type" value="Genomic_DNA"/>
</dbReference>
<comment type="subunit">
    <text evidence="10 11">Homooctamer. Dimer of tetramers.</text>
</comment>
<dbReference type="PANTHER" id="PTHR43665:SF1">
    <property type="entry name" value="ISOPENTENYL-DIPHOSPHATE DELTA-ISOMERASE"/>
    <property type="match status" value="1"/>
</dbReference>
<keyword evidence="7 11" id="KW-0521">NADP</keyword>
<keyword evidence="9 11" id="KW-0413">Isomerase</keyword>
<feature type="binding site" evidence="11">
    <location>
        <begin position="280"/>
        <end position="281"/>
    </location>
    <ligand>
        <name>FMN</name>
        <dbReference type="ChEBI" id="CHEBI:58210"/>
    </ligand>
</feature>
<evidence type="ECO:0000313" key="14">
    <source>
        <dbReference type="EMBL" id="RNA69125.1"/>
    </source>
</evidence>
<evidence type="ECO:0000256" key="1">
    <source>
        <dbReference type="ARBA" id="ARBA00001917"/>
    </source>
</evidence>
<dbReference type="HAMAP" id="MF_00354">
    <property type="entry name" value="Idi_2"/>
    <property type="match status" value="1"/>
</dbReference>
<feature type="binding site" evidence="11">
    <location>
        <position position="184"/>
    </location>
    <ligand>
        <name>FMN</name>
        <dbReference type="ChEBI" id="CHEBI:58210"/>
    </ligand>
</feature>
<feature type="domain" description="FMN-dependent dehydrogenase" evidence="13">
    <location>
        <begin position="168"/>
        <end position="322"/>
    </location>
</feature>
<keyword evidence="4 11" id="KW-0288">FMN</keyword>
<feature type="binding site" evidence="11">
    <location>
        <position position="153"/>
    </location>
    <ligand>
        <name>Mg(2+)</name>
        <dbReference type="ChEBI" id="CHEBI:18420"/>
    </ligand>
</feature>
<dbReference type="PIRSF" id="PIRSF003314">
    <property type="entry name" value="IPP_isomerase"/>
    <property type="match status" value="1"/>
</dbReference>
<dbReference type="NCBIfam" id="TIGR02151">
    <property type="entry name" value="IPP_isom_2"/>
    <property type="match status" value="1"/>
</dbReference>
<organism evidence="14 15">
    <name type="scientific">Alteribacter keqinensis</name>
    <dbReference type="NCBI Taxonomy" id="2483800"/>
    <lineage>
        <taxon>Bacteria</taxon>
        <taxon>Bacillati</taxon>
        <taxon>Bacillota</taxon>
        <taxon>Bacilli</taxon>
        <taxon>Bacillales</taxon>
        <taxon>Bacillaceae</taxon>
        <taxon>Alteribacter</taxon>
    </lineage>
</organism>
<evidence type="ECO:0000256" key="8">
    <source>
        <dbReference type="ARBA" id="ARBA00023229"/>
    </source>
</evidence>
<feature type="binding site" evidence="11">
    <location>
        <begin position="62"/>
        <end position="64"/>
    </location>
    <ligand>
        <name>FMN</name>
        <dbReference type="ChEBI" id="CHEBI:58210"/>
    </ligand>
</feature>
<comment type="cofactor">
    <cofactor evidence="11">
        <name>Mg(2+)</name>
        <dbReference type="ChEBI" id="CHEBI:18420"/>
    </cofactor>
</comment>
<feature type="binding site" evidence="11">
    <location>
        <position position="152"/>
    </location>
    <ligand>
        <name>substrate</name>
    </ligand>
</feature>
<evidence type="ECO:0000256" key="2">
    <source>
        <dbReference type="ARBA" id="ARBA00022490"/>
    </source>
</evidence>
<dbReference type="GO" id="GO:0070402">
    <property type="term" value="F:NADPH binding"/>
    <property type="evidence" value="ECO:0007669"/>
    <property type="project" value="UniProtKB-UniRule"/>
</dbReference>
<comment type="cofactor">
    <cofactor evidence="1 11">
        <name>FMN</name>
        <dbReference type="ChEBI" id="CHEBI:58210"/>
    </cofactor>
</comment>
<evidence type="ECO:0000256" key="12">
    <source>
        <dbReference type="SAM" id="MobiDB-lite"/>
    </source>
</evidence>
<proteinExistence type="inferred from homology"/>
<dbReference type="InterPro" id="IPR013785">
    <property type="entry name" value="Aldolase_TIM"/>
</dbReference>
<evidence type="ECO:0000313" key="15">
    <source>
        <dbReference type="Proteomes" id="UP000278746"/>
    </source>
</evidence>
<dbReference type="InterPro" id="IPR011179">
    <property type="entry name" value="IPdP_isomerase"/>
</dbReference>
<comment type="function">
    <text evidence="11">Involved in the biosynthesis of isoprenoids. Catalyzes the 1,3-allylic rearrangement of the homoallylic substrate isopentenyl (IPP) to its allylic isomer, dimethylallyl diphosphate (DMAPP).</text>
</comment>
<dbReference type="GO" id="GO:0004452">
    <property type="term" value="F:isopentenyl-diphosphate delta-isomerase activity"/>
    <property type="evidence" value="ECO:0007669"/>
    <property type="project" value="UniProtKB-UniRule"/>
</dbReference>
<evidence type="ECO:0000256" key="3">
    <source>
        <dbReference type="ARBA" id="ARBA00022630"/>
    </source>
</evidence>
<keyword evidence="2 11" id="KW-0963">Cytoplasm</keyword>
<evidence type="ECO:0000256" key="6">
    <source>
        <dbReference type="ARBA" id="ARBA00022842"/>
    </source>
</evidence>
<comment type="caution">
    <text evidence="11">Lacks conserved residue(s) required for the propagation of feature annotation.</text>
</comment>
<name>A0A3M7TXH0_9BACI</name>
<gene>
    <name evidence="11" type="primary">fni</name>
    <name evidence="14" type="ORF">EBO34_04005</name>
</gene>
<keyword evidence="8 11" id="KW-0414">Isoprene biosynthesis</keyword>
<dbReference type="InterPro" id="IPR000262">
    <property type="entry name" value="FMN-dep_DH"/>
</dbReference>
<feature type="binding site" evidence="11">
    <location>
        <position position="214"/>
    </location>
    <ligand>
        <name>FMN</name>
        <dbReference type="ChEBI" id="CHEBI:58210"/>
    </ligand>
</feature>
<dbReference type="SMART" id="SM01240">
    <property type="entry name" value="IMPDH"/>
    <property type="match status" value="1"/>
</dbReference>
<dbReference type="SUPFAM" id="SSF51395">
    <property type="entry name" value="FMN-linked oxidoreductases"/>
    <property type="match status" value="1"/>
</dbReference>
<comment type="subcellular location">
    <subcellularLocation>
        <location evidence="11">Cytoplasm</location>
    </subcellularLocation>
</comment>
<evidence type="ECO:0000256" key="7">
    <source>
        <dbReference type="ARBA" id="ARBA00022857"/>
    </source>
</evidence>
<dbReference type="GO" id="GO:0005737">
    <property type="term" value="C:cytoplasm"/>
    <property type="evidence" value="ECO:0007669"/>
    <property type="project" value="UniProtKB-SubCell"/>
</dbReference>
<evidence type="ECO:0000256" key="4">
    <source>
        <dbReference type="ARBA" id="ARBA00022643"/>
    </source>
</evidence>
<dbReference type="OrthoDB" id="9795032at2"/>
<comment type="cofactor">
    <cofactor evidence="11">
        <name>NADPH</name>
        <dbReference type="ChEBI" id="CHEBI:57783"/>
    </cofactor>
</comment>
<evidence type="ECO:0000256" key="9">
    <source>
        <dbReference type="ARBA" id="ARBA00023235"/>
    </source>
</evidence>
<comment type="catalytic activity">
    <reaction evidence="11">
        <text>isopentenyl diphosphate = dimethylallyl diphosphate</text>
        <dbReference type="Rhea" id="RHEA:23284"/>
        <dbReference type="ChEBI" id="CHEBI:57623"/>
        <dbReference type="ChEBI" id="CHEBI:128769"/>
        <dbReference type="EC" id="5.3.3.2"/>
    </reaction>
</comment>
<evidence type="ECO:0000256" key="5">
    <source>
        <dbReference type="ARBA" id="ARBA00022723"/>
    </source>
</evidence>
<dbReference type="GO" id="GO:0010181">
    <property type="term" value="F:FMN binding"/>
    <property type="evidence" value="ECO:0007669"/>
    <property type="project" value="UniProtKB-UniRule"/>
</dbReference>
<comment type="caution">
    <text evidence="14">The sequence shown here is derived from an EMBL/GenBank/DDBJ whole genome shotgun (WGS) entry which is preliminary data.</text>
</comment>
<dbReference type="EC" id="5.3.3.2" evidence="11"/>
<keyword evidence="3 11" id="KW-0285">Flavoprotein</keyword>
<dbReference type="Proteomes" id="UP000278746">
    <property type="component" value="Unassembled WGS sequence"/>
</dbReference>